<dbReference type="Proteomes" id="UP000297245">
    <property type="component" value="Unassembled WGS sequence"/>
</dbReference>
<dbReference type="EMBL" id="ML179106">
    <property type="protein sequence ID" value="THV00310.1"/>
    <property type="molecule type" value="Genomic_DNA"/>
</dbReference>
<sequence>MSASKLFQPIKLGDISLKHRVVMAPLSPDTAPTRNTYVRPASDHPRNLVDNRSDSHRFARRRVRSHSWNIV</sequence>
<evidence type="ECO:0000313" key="4">
    <source>
        <dbReference type="Proteomes" id="UP000297245"/>
    </source>
</evidence>
<dbReference type="OrthoDB" id="276546at2759"/>
<keyword evidence="4" id="KW-1185">Reference proteome</keyword>
<protein>
    <submittedName>
        <fullName evidence="2">Uncharacterized protein</fullName>
    </submittedName>
</protein>
<evidence type="ECO:0000313" key="3">
    <source>
        <dbReference type="EMBL" id="THV00310.1"/>
    </source>
</evidence>
<evidence type="ECO:0000313" key="2">
    <source>
        <dbReference type="EMBL" id="THU75783.1"/>
    </source>
</evidence>
<organism evidence="2 4">
    <name type="scientific">Dendrothele bispora (strain CBS 962.96)</name>
    <dbReference type="NCBI Taxonomy" id="1314807"/>
    <lineage>
        <taxon>Eukaryota</taxon>
        <taxon>Fungi</taxon>
        <taxon>Dikarya</taxon>
        <taxon>Basidiomycota</taxon>
        <taxon>Agaricomycotina</taxon>
        <taxon>Agaricomycetes</taxon>
        <taxon>Agaricomycetidae</taxon>
        <taxon>Agaricales</taxon>
        <taxon>Agaricales incertae sedis</taxon>
        <taxon>Dendrothele</taxon>
    </lineage>
</organism>
<dbReference type="SUPFAM" id="SSF51395">
    <property type="entry name" value="FMN-linked oxidoreductases"/>
    <property type="match status" value="1"/>
</dbReference>
<feature type="compositionally biased region" description="Basic and acidic residues" evidence="1">
    <location>
        <begin position="41"/>
        <end position="53"/>
    </location>
</feature>
<name>A0A4S8KK16_DENBC</name>
<dbReference type="AlphaFoldDB" id="A0A4S8KK16"/>
<accession>A0A4S8KK16</accession>
<feature type="region of interest" description="Disordered" evidence="1">
    <location>
        <begin position="26"/>
        <end position="53"/>
    </location>
</feature>
<dbReference type="EMBL" id="ML181538">
    <property type="protein sequence ID" value="THU75783.1"/>
    <property type="molecule type" value="Genomic_DNA"/>
</dbReference>
<proteinExistence type="predicted"/>
<reference evidence="2 4" key="1">
    <citation type="journal article" date="2019" name="Nat. Ecol. Evol.">
        <title>Megaphylogeny resolves global patterns of mushroom evolution.</title>
        <authorList>
            <person name="Varga T."/>
            <person name="Krizsan K."/>
            <person name="Foldi C."/>
            <person name="Dima B."/>
            <person name="Sanchez-Garcia M."/>
            <person name="Sanchez-Ramirez S."/>
            <person name="Szollosi G.J."/>
            <person name="Szarkandi J.G."/>
            <person name="Papp V."/>
            <person name="Albert L."/>
            <person name="Andreopoulos W."/>
            <person name="Angelini C."/>
            <person name="Antonin V."/>
            <person name="Barry K.W."/>
            <person name="Bougher N.L."/>
            <person name="Buchanan P."/>
            <person name="Buyck B."/>
            <person name="Bense V."/>
            <person name="Catcheside P."/>
            <person name="Chovatia M."/>
            <person name="Cooper J."/>
            <person name="Damon W."/>
            <person name="Desjardin D."/>
            <person name="Finy P."/>
            <person name="Geml J."/>
            <person name="Haridas S."/>
            <person name="Hughes K."/>
            <person name="Justo A."/>
            <person name="Karasinski D."/>
            <person name="Kautmanova I."/>
            <person name="Kiss B."/>
            <person name="Kocsube S."/>
            <person name="Kotiranta H."/>
            <person name="LaButti K.M."/>
            <person name="Lechner B.E."/>
            <person name="Liimatainen K."/>
            <person name="Lipzen A."/>
            <person name="Lukacs Z."/>
            <person name="Mihaltcheva S."/>
            <person name="Morgado L.N."/>
            <person name="Niskanen T."/>
            <person name="Noordeloos M.E."/>
            <person name="Ohm R.A."/>
            <person name="Ortiz-Santana B."/>
            <person name="Ovrebo C."/>
            <person name="Racz N."/>
            <person name="Riley R."/>
            <person name="Savchenko A."/>
            <person name="Shiryaev A."/>
            <person name="Soop K."/>
            <person name="Spirin V."/>
            <person name="Szebenyi C."/>
            <person name="Tomsovsky M."/>
            <person name="Tulloss R.E."/>
            <person name="Uehling J."/>
            <person name="Grigoriev I.V."/>
            <person name="Vagvolgyi C."/>
            <person name="Papp T."/>
            <person name="Martin F.M."/>
            <person name="Miettinen O."/>
            <person name="Hibbett D.S."/>
            <person name="Nagy L.G."/>
        </authorList>
    </citation>
    <scope>NUCLEOTIDE SEQUENCE [LARGE SCALE GENOMIC DNA]</scope>
    <source>
        <strain evidence="2 4">CBS 962.96</strain>
    </source>
</reference>
<gene>
    <name evidence="3" type="ORF">K435DRAFT_776658</name>
    <name evidence="2" type="ORF">K435DRAFT_787490</name>
</gene>
<dbReference type="InterPro" id="IPR013785">
    <property type="entry name" value="Aldolase_TIM"/>
</dbReference>
<dbReference type="Gene3D" id="3.20.20.70">
    <property type="entry name" value="Aldolase class I"/>
    <property type="match status" value="1"/>
</dbReference>
<evidence type="ECO:0000256" key="1">
    <source>
        <dbReference type="SAM" id="MobiDB-lite"/>
    </source>
</evidence>